<evidence type="ECO:0000313" key="4">
    <source>
        <dbReference type="EMBL" id="XAN07861.1"/>
    </source>
</evidence>
<protein>
    <submittedName>
        <fullName evidence="4">CBS domain-containing protein</fullName>
    </submittedName>
</protein>
<proteinExistence type="predicted"/>
<dbReference type="PROSITE" id="PS51371">
    <property type="entry name" value="CBS"/>
    <property type="match status" value="2"/>
</dbReference>
<reference evidence="4 5" key="1">
    <citation type="submission" date="2024-04" db="EMBL/GenBank/DDBJ databases">
        <title>Isolation of an actinomycete strain from pig manure.</title>
        <authorList>
            <person name="Gong T."/>
            <person name="Yu Z."/>
            <person name="An M."/>
            <person name="Wei C."/>
            <person name="Yang W."/>
            <person name="Liu L."/>
        </authorList>
    </citation>
    <scope>NUCLEOTIDE SEQUENCE [LARGE SCALE GENOMIC DNA]</scope>
    <source>
        <strain evidence="4 5">ZF39</strain>
    </source>
</reference>
<evidence type="ECO:0000313" key="5">
    <source>
        <dbReference type="Proteomes" id="UP001442841"/>
    </source>
</evidence>
<dbReference type="Proteomes" id="UP001442841">
    <property type="component" value="Chromosome"/>
</dbReference>
<dbReference type="PANTHER" id="PTHR43080:SF2">
    <property type="entry name" value="CBS DOMAIN-CONTAINING PROTEIN"/>
    <property type="match status" value="1"/>
</dbReference>
<dbReference type="PANTHER" id="PTHR43080">
    <property type="entry name" value="CBS DOMAIN-CONTAINING PROTEIN CBSX3, MITOCHONDRIAL"/>
    <property type="match status" value="1"/>
</dbReference>
<gene>
    <name evidence="4" type="ORF">AADG42_11275</name>
</gene>
<dbReference type="EMBL" id="CP154795">
    <property type="protein sequence ID" value="XAN07861.1"/>
    <property type="molecule type" value="Genomic_DNA"/>
</dbReference>
<dbReference type="CDD" id="cd04623">
    <property type="entry name" value="CBS_pair_bac_euk"/>
    <property type="match status" value="1"/>
</dbReference>
<dbReference type="InterPro" id="IPR044725">
    <property type="entry name" value="CBSX3_CBS_dom"/>
</dbReference>
<dbReference type="InterPro" id="IPR051257">
    <property type="entry name" value="Diverse_CBS-Domain"/>
</dbReference>
<evidence type="ECO:0000259" key="3">
    <source>
        <dbReference type="PROSITE" id="PS51371"/>
    </source>
</evidence>
<feature type="domain" description="CBS" evidence="3">
    <location>
        <begin position="7"/>
        <end position="67"/>
    </location>
</feature>
<dbReference type="InterPro" id="IPR046342">
    <property type="entry name" value="CBS_dom_sf"/>
</dbReference>
<keyword evidence="1 2" id="KW-0129">CBS domain</keyword>
<dbReference type="RefSeq" id="WP_425309319.1">
    <property type="nucleotide sequence ID" value="NZ_CP154795.1"/>
</dbReference>
<dbReference type="Pfam" id="PF00571">
    <property type="entry name" value="CBS"/>
    <property type="match status" value="2"/>
</dbReference>
<keyword evidence="5" id="KW-1185">Reference proteome</keyword>
<dbReference type="InterPro" id="IPR000644">
    <property type="entry name" value="CBS_dom"/>
</dbReference>
<name>A0ABZ3FP63_9ACTN</name>
<evidence type="ECO:0000256" key="2">
    <source>
        <dbReference type="PROSITE-ProRule" id="PRU00703"/>
    </source>
</evidence>
<dbReference type="Gene3D" id="3.10.580.10">
    <property type="entry name" value="CBS-domain"/>
    <property type="match status" value="1"/>
</dbReference>
<feature type="domain" description="CBS" evidence="3">
    <location>
        <begin position="76"/>
        <end position="132"/>
    </location>
</feature>
<organism evidence="4 5">
    <name type="scientific">Ammonicoccus fulvus</name>
    <dbReference type="NCBI Taxonomy" id="3138240"/>
    <lineage>
        <taxon>Bacteria</taxon>
        <taxon>Bacillati</taxon>
        <taxon>Actinomycetota</taxon>
        <taxon>Actinomycetes</taxon>
        <taxon>Propionibacteriales</taxon>
        <taxon>Propionibacteriaceae</taxon>
        <taxon>Ammonicoccus</taxon>
    </lineage>
</organism>
<accession>A0ABZ3FP63</accession>
<sequence>MKVQDVVNRKGTDVVTIRSDDTVAQLVTLLHQNRIGAVVVSDDSGCVHGIASERDVVRGLAEHGAAVLEQPVSSLMSRDVHTCSPGEDIAVLAERMTTLRIRHLPVLTDEQLAAIISIGDVVKSRLDQLTDERNQLISYVQG</sequence>
<dbReference type="SUPFAM" id="SSF54631">
    <property type="entry name" value="CBS-domain pair"/>
    <property type="match status" value="1"/>
</dbReference>
<evidence type="ECO:0000256" key="1">
    <source>
        <dbReference type="ARBA" id="ARBA00023122"/>
    </source>
</evidence>
<dbReference type="SMART" id="SM00116">
    <property type="entry name" value="CBS"/>
    <property type="match status" value="2"/>
</dbReference>